<gene>
    <name evidence="2" type="ORF">WDJ50_01330</name>
</gene>
<feature type="transmembrane region" description="Helical" evidence="1">
    <location>
        <begin position="45"/>
        <end position="65"/>
    </location>
</feature>
<dbReference type="EMBL" id="CP149782">
    <property type="protein sequence ID" value="WYF44784.1"/>
    <property type="molecule type" value="Genomic_DNA"/>
</dbReference>
<dbReference type="RefSeq" id="WP_339095967.1">
    <property type="nucleotide sequence ID" value="NZ_CP149782.1"/>
</dbReference>
<evidence type="ECO:0000313" key="2">
    <source>
        <dbReference type="EMBL" id="WYF44784.1"/>
    </source>
</evidence>
<evidence type="ECO:0000256" key="1">
    <source>
        <dbReference type="SAM" id="Phobius"/>
    </source>
</evidence>
<reference evidence="2" key="1">
    <citation type="submission" date="2024-03" db="EMBL/GenBank/DDBJ databases">
        <title>Deinococcus weizhi sp. nov., isolated from human skin.</title>
        <authorList>
            <person name="Wei Z."/>
            <person name="Tian F."/>
            <person name="Yang C."/>
            <person name="Xin L.T."/>
            <person name="Wen Z.J."/>
            <person name="Lan K.C."/>
            <person name="Yu L."/>
            <person name="Zhe W."/>
            <person name="Dan F.D."/>
            <person name="Jun W."/>
            <person name="Rui Z."/>
            <person name="Yong X.J."/>
            <person name="Ting Y."/>
            <person name="Wei X."/>
            <person name="Xu Z.G."/>
            <person name="Xin Z."/>
            <person name="Dong F.G."/>
            <person name="Ni X.M."/>
            <person name="Zheng M.G."/>
            <person name="Chun Y."/>
            <person name="Qian W.X."/>
        </authorList>
    </citation>
    <scope>NUCLEOTIDE SEQUENCE</scope>
    <source>
        <strain evidence="2">VB142</strain>
    </source>
</reference>
<proteinExistence type="predicted"/>
<keyword evidence="1" id="KW-1133">Transmembrane helix</keyword>
<name>A0AAU6Q374_9DEIO</name>
<keyword evidence="1" id="KW-0812">Transmembrane</keyword>
<sequence length="168" mass="18973">MRMGLRLGVLLLFLVLLGVLAALNTDFLTYPHTLYLGFATYRNMPMGLLLLVLMLIPVLVFYFWAGLTRLRAEADSARLLRDMEQLRTSLDAQESSRFAQLQSHLDQRLSALEKIALEKSALETRALPPGNANSQAELTALRQRVEALQDDLGLQLAQMDDYLKRRLG</sequence>
<accession>A0AAU6Q374</accession>
<dbReference type="AlphaFoldDB" id="A0AAU6Q374"/>
<organism evidence="2">
    <name type="scientific">Deinococcus sp. VB142</name>
    <dbReference type="NCBI Taxonomy" id="3112952"/>
    <lineage>
        <taxon>Bacteria</taxon>
        <taxon>Thermotogati</taxon>
        <taxon>Deinococcota</taxon>
        <taxon>Deinococci</taxon>
        <taxon>Deinococcales</taxon>
        <taxon>Deinococcaceae</taxon>
        <taxon>Deinococcus</taxon>
    </lineage>
</organism>
<keyword evidence="1" id="KW-0472">Membrane</keyword>
<protein>
    <submittedName>
        <fullName evidence="2">LapA family protein</fullName>
    </submittedName>
</protein>